<proteinExistence type="predicted"/>
<sequence>MSIPGPASIHTQCLFTSLPFWVPKDVERQPWEDTDGLHSPHPTMITFCNRSPVQMSRHLSSGLHRFVKDNTEVFPSETLMLILFNYGGDLAACVISNEDIKAALFLFYKANTEHGMPHLPPARATLESFERPASCKAPSFSWMRFNEPIDRGFPRARNATLAGLLGFQCQEDKARRGSAWLLSAFLGRFVMGVRTRLGGSEGMSLPPPSPAKNIPQTQLRKQS</sequence>
<evidence type="ECO:0000313" key="2">
    <source>
        <dbReference type="EMBL" id="CAI9180073.1"/>
    </source>
</evidence>
<feature type="region of interest" description="Disordered" evidence="1">
    <location>
        <begin position="200"/>
        <end position="223"/>
    </location>
</feature>
<dbReference type="EMBL" id="OX460343">
    <property type="protein sequence ID" value="CAI9180073.1"/>
    <property type="molecule type" value="Genomic_DNA"/>
</dbReference>
<protein>
    <submittedName>
        <fullName evidence="2">Uncharacterized protein</fullName>
    </submittedName>
</protein>
<organism evidence="2 3">
    <name type="scientific">Rangifer tarandus platyrhynchus</name>
    <name type="common">Svalbard reindeer</name>
    <dbReference type="NCBI Taxonomy" id="3082113"/>
    <lineage>
        <taxon>Eukaryota</taxon>
        <taxon>Metazoa</taxon>
        <taxon>Chordata</taxon>
        <taxon>Craniata</taxon>
        <taxon>Vertebrata</taxon>
        <taxon>Euteleostomi</taxon>
        <taxon>Mammalia</taxon>
        <taxon>Eutheria</taxon>
        <taxon>Laurasiatheria</taxon>
        <taxon>Artiodactyla</taxon>
        <taxon>Ruminantia</taxon>
        <taxon>Pecora</taxon>
        <taxon>Cervidae</taxon>
        <taxon>Odocoileinae</taxon>
        <taxon>Rangifer</taxon>
    </lineage>
</organism>
<dbReference type="Proteomes" id="UP001176941">
    <property type="component" value="Chromosome X"/>
</dbReference>
<reference evidence="2" key="1">
    <citation type="submission" date="2023-04" db="EMBL/GenBank/DDBJ databases">
        <authorList>
            <consortium name="ELIXIR-Norway"/>
        </authorList>
    </citation>
    <scope>NUCLEOTIDE SEQUENCE [LARGE SCALE GENOMIC DNA]</scope>
</reference>
<name>A0ABN9A2R8_RANTA</name>
<evidence type="ECO:0000313" key="3">
    <source>
        <dbReference type="Proteomes" id="UP001176941"/>
    </source>
</evidence>
<feature type="compositionally biased region" description="Polar residues" evidence="1">
    <location>
        <begin position="214"/>
        <end position="223"/>
    </location>
</feature>
<accession>A0ABN9A2R8</accession>
<gene>
    <name evidence="2" type="ORF">MRATA1EN1_LOCUS29035</name>
</gene>
<evidence type="ECO:0000256" key="1">
    <source>
        <dbReference type="SAM" id="MobiDB-lite"/>
    </source>
</evidence>
<keyword evidence="3" id="KW-1185">Reference proteome</keyword>